<dbReference type="InterPro" id="IPR011010">
    <property type="entry name" value="DNA_brk_join_enz"/>
</dbReference>
<reference evidence="2" key="1">
    <citation type="journal article" date="2014" name="Front. Microbiol.">
        <title>High frequency of phylogenetically diverse reductive dehalogenase-homologous genes in deep subseafloor sedimentary metagenomes.</title>
        <authorList>
            <person name="Kawai M."/>
            <person name="Futagami T."/>
            <person name="Toyoda A."/>
            <person name="Takaki Y."/>
            <person name="Nishi S."/>
            <person name="Hori S."/>
            <person name="Arai W."/>
            <person name="Tsubouchi T."/>
            <person name="Morono Y."/>
            <person name="Uchiyama I."/>
            <person name="Ito T."/>
            <person name="Fujiyama A."/>
            <person name="Inagaki F."/>
            <person name="Takami H."/>
        </authorList>
    </citation>
    <scope>NUCLEOTIDE SEQUENCE</scope>
    <source>
        <strain evidence="2">Expedition CK06-06</strain>
    </source>
</reference>
<accession>X1CPW1</accession>
<feature type="non-terminal residue" evidence="2">
    <location>
        <position position="1"/>
    </location>
</feature>
<dbReference type="SUPFAM" id="SSF56349">
    <property type="entry name" value="DNA breaking-rejoining enzymes"/>
    <property type="match status" value="1"/>
</dbReference>
<dbReference type="EMBL" id="BART01035049">
    <property type="protein sequence ID" value="GAH10436.1"/>
    <property type="molecule type" value="Genomic_DNA"/>
</dbReference>
<keyword evidence="1" id="KW-0233">DNA recombination</keyword>
<dbReference type="Gene3D" id="1.10.443.10">
    <property type="entry name" value="Intergrase catalytic core"/>
    <property type="match status" value="1"/>
</dbReference>
<organism evidence="2">
    <name type="scientific">marine sediment metagenome</name>
    <dbReference type="NCBI Taxonomy" id="412755"/>
    <lineage>
        <taxon>unclassified sequences</taxon>
        <taxon>metagenomes</taxon>
        <taxon>ecological metagenomes</taxon>
    </lineage>
</organism>
<gene>
    <name evidence="2" type="ORF">S01H4_59689</name>
</gene>
<dbReference type="GO" id="GO:0015074">
    <property type="term" value="P:DNA integration"/>
    <property type="evidence" value="ECO:0007669"/>
    <property type="project" value="InterPro"/>
</dbReference>
<dbReference type="AlphaFoldDB" id="X1CPW1"/>
<name>X1CPW1_9ZZZZ</name>
<evidence type="ECO:0000313" key="2">
    <source>
        <dbReference type="EMBL" id="GAH10436.1"/>
    </source>
</evidence>
<dbReference type="InterPro" id="IPR013762">
    <property type="entry name" value="Integrase-like_cat_sf"/>
</dbReference>
<dbReference type="GO" id="GO:0003677">
    <property type="term" value="F:DNA binding"/>
    <property type="evidence" value="ECO:0007669"/>
    <property type="project" value="InterPro"/>
</dbReference>
<comment type="caution">
    <text evidence="2">The sequence shown here is derived from an EMBL/GenBank/DDBJ whole genome shotgun (WGS) entry which is preliminary data.</text>
</comment>
<evidence type="ECO:0008006" key="3">
    <source>
        <dbReference type="Google" id="ProtNLM"/>
    </source>
</evidence>
<sequence length="128" mass="14577">QKIFEVDLQDKPKLDRVRDLFIVGCYTGLRYADLGQLNADMISPKGELIKIKTKKTGEVVVIPMHPLVMQVFEKYDGNLPRVLSNQKFNEYIKLVGRKAGLTNSVPVSKTRCVNASICYCLFHYFHLG</sequence>
<dbReference type="GO" id="GO:0006310">
    <property type="term" value="P:DNA recombination"/>
    <property type="evidence" value="ECO:0007669"/>
    <property type="project" value="UniProtKB-KW"/>
</dbReference>
<evidence type="ECO:0000256" key="1">
    <source>
        <dbReference type="ARBA" id="ARBA00023172"/>
    </source>
</evidence>
<protein>
    <recommendedName>
        <fullName evidence="3">Tyr recombinase domain-containing protein</fullName>
    </recommendedName>
</protein>
<proteinExistence type="predicted"/>